<keyword evidence="3" id="KW-0408">Iron</keyword>
<dbReference type="SUPFAM" id="SSF54862">
    <property type="entry name" value="4Fe-4S ferredoxins"/>
    <property type="match status" value="1"/>
</dbReference>
<dbReference type="InterPro" id="IPR017896">
    <property type="entry name" value="4Fe4S_Fe-S-bd"/>
</dbReference>
<dbReference type="PANTHER" id="PTHR43177">
    <property type="entry name" value="PROTEIN NRFC"/>
    <property type="match status" value="1"/>
</dbReference>
<dbReference type="PROSITE" id="PS51379">
    <property type="entry name" value="4FE4S_FER_2"/>
    <property type="match status" value="2"/>
</dbReference>
<dbReference type="InterPro" id="IPR050954">
    <property type="entry name" value="ET_IronSulfur_Cluster-Binding"/>
</dbReference>
<reference evidence="6" key="1">
    <citation type="journal article" date="2015" name="Proc. Natl. Acad. Sci. U.S.A.">
        <title>Networks of energetic and metabolic interactions define dynamics in microbial communities.</title>
        <authorList>
            <person name="Embree M."/>
            <person name="Liu J.K."/>
            <person name="Al-Bassam M.M."/>
            <person name="Zengler K."/>
        </authorList>
    </citation>
    <scope>NUCLEOTIDE SEQUENCE</scope>
</reference>
<dbReference type="NCBIfam" id="NF045797">
    <property type="entry name" value="DsrO"/>
    <property type="match status" value="1"/>
</dbReference>
<dbReference type="Gene3D" id="3.30.70.20">
    <property type="match status" value="2"/>
</dbReference>
<evidence type="ECO:0000256" key="1">
    <source>
        <dbReference type="ARBA" id="ARBA00022485"/>
    </source>
</evidence>
<evidence type="ECO:0000259" key="5">
    <source>
        <dbReference type="PROSITE" id="PS51379"/>
    </source>
</evidence>
<keyword evidence="2" id="KW-0479">Metal-binding</keyword>
<name>A0A0W8G287_9ZZZZ</name>
<evidence type="ECO:0000256" key="4">
    <source>
        <dbReference type="ARBA" id="ARBA00023014"/>
    </source>
</evidence>
<dbReference type="EMBL" id="LNQE01000345">
    <property type="protein sequence ID" value="KUG27258.1"/>
    <property type="molecule type" value="Genomic_DNA"/>
</dbReference>
<dbReference type="PROSITE" id="PS00198">
    <property type="entry name" value="4FE4S_FER_1"/>
    <property type="match status" value="1"/>
</dbReference>
<evidence type="ECO:0000256" key="2">
    <source>
        <dbReference type="ARBA" id="ARBA00022723"/>
    </source>
</evidence>
<dbReference type="PANTHER" id="PTHR43177:SF3">
    <property type="entry name" value="PROTEIN NRFC HOMOLOG"/>
    <property type="match status" value="1"/>
</dbReference>
<dbReference type="GO" id="GO:0046872">
    <property type="term" value="F:metal ion binding"/>
    <property type="evidence" value="ECO:0007669"/>
    <property type="project" value="UniProtKB-KW"/>
</dbReference>
<comment type="caution">
    <text evidence="6">The sequence shown here is derived from an EMBL/GenBank/DDBJ whole genome shotgun (WGS) entry which is preliminary data.</text>
</comment>
<dbReference type="PROSITE" id="PS51318">
    <property type="entry name" value="TAT"/>
    <property type="match status" value="1"/>
</dbReference>
<dbReference type="InterPro" id="IPR006311">
    <property type="entry name" value="TAT_signal"/>
</dbReference>
<sequence length="258" mass="28683">MKSNRRKFLKLAAVSALGLGAGRIGFLGDAPAGAMDIPTAADYNAPMEAKHWGMAIDTTRFNQELVDVCAKACHTQHNVPTIPGKKGIKWFFGGNFEETFPTEHGHYLAEDVEHRVYPLLCNQCEEPMCVRVCPTQATFKRADGIVMMDFHRCIGCRYCMAGCPFGARSFNFQDPRPFIKDFNPLFPTRTRGVVEKCNFCSELLALGKMPACVEASGGALIFGDLEDPESDIRKILRERFALRRKPDAGTGPSVYYLM</sequence>
<proteinExistence type="predicted"/>
<dbReference type="AlphaFoldDB" id="A0A0W8G287"/>
<dbReference type="Pfam" id="PF13247">
    <property type="entry name" value="Fer4_11"/>
    <property type="match status" value="1"/>
</dbReference>
<dbReference type="CDD" id="cd10551">
    <property type="entry name" value="PsrB"/>
    <property type="match status" value="1"/>
</dbReference>
<dbReference type="InterPro" id="IPR054822">
    <property type="entry name" value="DsrO-like"/>
</dbReference>
<dbReference type="GO" id="GO:0051539">
    <property type="term" value="F:4 iron, 4 sulfur cluster binding"/>
    <property type="evidence" value="ECO:0007669"/>
    <property type="project" value="UniProtKB-KW"/>
</dbReference>
<feature type="domain" description="4Fe-4S ferredoxin-type" evidence="5">
    <location>
        <begin position="144"/>
        <end position="173"/>
    </location>
</feature>
<gene>
    <name evidence="6" type="ORF">ASZ90_002894</name>
</gene>
<keyword evidence="1" id="KW-0004">4Fe-4S</keyword>
<feature type="domain" description="4Fe-4S ferredoxin-type" evidence="5">
    <location>
        <begin position="112"/>
        <end position="143"/>
    </location>
</feature>
<evidence type="ECO:0000256" key="3">
    <source>
        <dbReference type="ARBA" id="ARBA00023004"/>
    </source>
</evidence>
<dbReference type="InterPro" id="IPR017900">
    <property type="entry name" value="4Fe4S_Fe_S_CS"/>
</dbReference>
<protein>
    <submittedName>
        <fullName evidence="6">Sulfite reduction-associated complex dsrmkjop iron-sulfur protein dsro (Hmea)</fullName>
    </submittedName>
</protein>
<organism evidence="6">
    <name type="scientific">hydrocarbon metagenome</name>
    <dbReference type="NCBI Taxonomy" id="938273"/>
    <lineage>
        <taxon>unclassified sequences</taxon>
        <taxon>metagenomes</taxon>
        <taxon>ecological metagenomes</taxon>
    </lineage>
</organism>
<keyword evidence="4" id="KW-0411">Iron-sulfur</keyword>
<accession>A0A0W8G287</accession>
<evidence type="ECO:0000313" key="6">
    <source>
        <dbReference type="EMBL" id="KUG27258.1"/>
    </source>
</evidence>